<organism evidence="1 2">
    <name type="scientific">Cronobacter phage vB_CsaM_GAP32</name>
    <dbReference type="NCBI Taxonomy" id="1141136"/>
    <lineage>
        <taxon>Viruses</taxon>
        <taxon>Duplodnaviria</taxon>
        <taxon>Heunggongvirae</taxon>
        <taxon>Uroviricota</taxon>
        <taxon>Caudoviricetes</taxon>
        <taxon>Mimasvirus</taxon>
        <taxon>Mimasvirus GAP32</taxon>
    </lineage>
</organism>
<keyword evidence="2" id="KW-1185">Reference proteome</keyword>
<dbReference type="Proteomes" id="UP000000457">
    <property type="component" value="Segment"/>
</dbReference>
<protein>
    <submittedName>
        <fullName evidence="1">Uncharacterized protein</fullName>
    </submittedName>
</protein>
<dbReference type="RefSeq" id="YP_006987147.1">
    <property type="nucleotide sequence ID" value="NC_019401.1"/>
</dbReference>
<dbReference type="EMBL" id="JN882285">
    <property type="protein sequence ID" value="AFC21492.1"/>
    <property type="molecule type" value="Genomic_DNA"/>
</dbReference>
<gene>
    <name evidence="1" type="ORF">GAP32_045</name>
</gene>
<sequence length="116" mass="12984">MRLSELRGILTVLEYQAHQKGNIDPLVELFSVELDGDVFLTVDINAIQADPAGQLTPGGSIHLPLKEITTRGFVVVYGDKGREDCIVIQATNKKEAERLFLKHFSTYELKTINEEI</sequence>
<evidence type="ECO:0000313" key="2">
    <source>
        <dbReference type="Proteomes" id="UP000000457"/>
    </source>
</evidence>
<dbReference type="KEGG" id="vg:13993782"/>
<evidence type="ECO:0000313" key="1">
    <source>
        <dbReference type="EMBL" id="AFC21492.1"/>
    </source>
</evidence>
<name>K4F755_9CAUD</name>
<proteinExistence type="predicted"/>
<accession>K4F755</accession>
<reference evidence="1 2" key="1">
    <citation type="journal article" date="2014" name="Virology">
        <title>Supersize me: Cronobacter sakazakii phage GAP32.</title>
        <authorList>
            <person name="Abbasifar R."/>
            <person name="Griffiths M.W."/>
            <person name="Sabour P.M."/>
            <person name="Ackermann H.-W."/>
            <person name="Vandersteegen K."/>
            <person name="Lavigne R."/>
            <person name="Noben J.-P."/>
            <person name="Villa A.A."/>
            <person name="Abbasifar A."/>
            <person name="Nash J.H.E."/>
            <person name="Kropinski A.M."/>
        </authorList>
    </citation>
    <scope>NUCLEOTIDE SEQUENCE [LARGE SCALE GENOMIC DNA]</scope>
    <source>
        <strain evidence="1">GAP-32</strain>
    </source>
</reference>
<dbReference type="GeneID" id="13993782"/>